<dbReference type="AlphaFoldDB" id="A0A401SG18"/>
<keyword evidence="9" id="KW-1185">Reference proteome</keyword>
<evidence type="ECO:0000256" key="3">
    <source>
        <dbReference type="ARBA" id="ARBA00005469"/>
    </source>
</evidence>
<dbReference type="Proteomes" id="UP000287033">
    <property type="component" value="Unassembled WGS sequence"/>
</dbReference>
<evidence type="ECO:0000256" key="5">
    <source>
        <dbReference type="ARBA" id="ARBA00022884"/>
    </source>
</evidence>
<dbReference type="PANTHER" id="PTHR16135:SF2">
    <property type="entry name" value="SHIFTLESS ANTIVIRAL INHIBITOR OF RIBOSOMAL FRAMESHIFTING PROTEIN"/>
    <property type="match status" value="1"/>
</dbReference>
<comment type="similarity">
    <text evidence="3">Belongs to the SHFL family.</text>
</comment>
<sequence length="296" mass="34193">MEVSEDAIEQEKSIRRLREMLHVSDIPVPTATSLMTRYNNDYELVTQRILHLKDLDDESEGEAENQEEPAEEDVNEDNVDQDLQDIADRLKALPLTQDNVRAFNLAKRNEIPCSQRQFSCLDCDRSWWREVPERKQVSRCRSCKRRYDAVPRDNEWGHAMYTCQNCNHFFRSYGQMGVPAPCYRCRSIVFPIQIIPPQQNQFRPDNRSRNPHGCCAEDCCNRQEPHVPGTHCVHPRTRQIRGLPKVLCPSQNHESTGSTVASCVSQGSSMECDIEEIIQEDLSVIPEEVEDDDDDE</sequence>
<accession>A0A401SG18</accession>
<dbReference type="GO" id="GO:0045087">
    <property type="term" value="P:innate immune response"/>
    <property type="evidence" value="ECO:0007669"/>
    <property type="project" value="TreeGrafter"/>
</dbReference>
<gene>
    <name evidence="8" type="ORF">chiPu_0007718</name>
</gene>
<name>A0A401SG18_CHIPU</name>
<evidence type="ECO:0000256" key="4">
    <source>
        <dbReference type="ARBA" id="ARBA00022490"/>
    </source>
</evidence>
<evidence type="ECO:0000256" key="7">
    <source>
        <dbReference type="SAM" id="MobiDB-lite"/>
    </source>
</evidence>
<dbReference type="GO" id="GO:0005634">
    <property type="term" value="C:nucleus"/>
    <property type="evidence" value="ECO:0007669"/>
    <property type="project" value="UniProtKB-SubCell"/>
</dbReference>
<keyword evidence="5" id="KW-0694">RNA-binding</keyword>
<reference evidence="8 9" key="1">
    <citation type="journal article" date="2018" name="Nat. Ecol. Evol.">
        <title>Shark genomes provide insights into elasmobranch evolution and the origin of vertebrates.</title>
        <authorList>
            <person name="Hara Y"/>
            <person name="Yamaguchi K"/>
            <person name="Onimaru K"/>
            <person name="Kadota M"/>
            <person name="Koyanagi M"/>
            <person name="Keeley SD"/>
            <person name="Tatsumi K"/>
            <person name="Tanaka K"/>
            <person name="Motone F"/>
            <person name="Kageyama Y"/>
            <person name="Nozu R"/>
            <person name="Adachi N"/>
            <person name="Nishimura O"/>
            <person name="Nakagawa R"/>
            <person name="Tanegashima C"/>
            <person name="Kiyatake I"/>
            <person name="Matsumoto R"/>
            <person name="Murakumo K"/>
            <person name="Nishida K"/>
            <person name="Terakita A"/>
            <person name="Kuratani S"/>
            <person name="Sato K"/>
            <person name="Hyodo S Kuraku.S."/>
        </authorList>
    </citation>
    <scope>NUCLEOTIDE SEQUENCE [LARGE SCALE GENOMIC DNA]</scope>
</reference>
<organism evidence="8 9">
    <name type="scientific">Chiloscyllium punctatum</name>
    <name type="common">Brownbanded bambooshark</name>
    <name type="synonym">Hemiscyllium punctatum</name>
    <dbReference type="NCBI Taxonomy" id="137246"/>
    <lineage>
        <taxon>Eukaryota</taxon>
        <taxon>Metazoa</taxon>
        <taxon>Chordata</taxon>
        <taxon>Craniata</taxon>
        <taxon>Vertebrata</taxon>
        <taxon>Chondrichthyes</taxon>
        <taxon>Elasmobranchii</taxon>
        <taxon>Galeomorphii</taxon>
        <taxon>Galeoidea</taxon>
        <taxon>Orectolobiformes</taxon>
        <taxon>Hemiscylliidae</taxon>
        <taxon>Chiloscyllium</taxon>
    </lineage>
</organism>
<evidence type="ECO:0000256" key="1">
    <source>
        <dbReference type="ARBA" id="ARBA00004123"/>
    </source>
</evidence>
<dbReference type="GO" id="GO:1990825">
    <property type="term" value="F:sequence-specific mRNA binding"/>
    <property type="evidence" value="ECO:0007669"/>
    <property type="project" value="TreeGrafter"/>
</dbReference>
<dbReference type="EMBL" id="BEZZ01000244">
    <property type="protein sequence ID" value="GCC29280.1"/>
    <property type="molecule type" value="Genomic_DNA"/>
</dbReference>
<comment type="caution">
    <text evidence="8">The sequence shown here is derived from an EMBL/GenBank/DDBJ whole genome shotgun (WGS) entry which is preliminary data.</text>
</comment>
<feature type="region of interest" description="Disordered" evidence="7">
    <location>
        <begin position="57"/>
        <end position="78"/>
    </location>
</feature>
<dbReference type="GO" id="GO:0043022">
    <property type="term" value="F:ribosome binding"/>
    <property type="evidence" value="ECO:0007669"/>
    <property type="project" value="TreeGrafter"/>
</dbReference>
<evidence type="ECO:0000256" key="6">
    <source>
        <dbReference type="ARBA" id="ARBA00023242"/>
    </source>
</evidence>
<dbReference type="GO" id="GO:0000932">
    <property type="term" value="C:P-body"/>
    <property type="evidence" value="ECO:0007669"/>
    <property type="project" value="UniProtKB-SubCell"/>
</dbReference>
<keyword evidence="6" id="KW-0539">Nucleus</keyword>
<dbReference type="PANTHER" id="PTHR16135">
    <property type="entry name" value="REPRESSOR OF YIELD OF DENV PROTEIN"/>
    <property type="match status" value="1"/>
</dbReference>
<dbReference type="Pfam" id="PF15135">
    <property type="entry name" value="UPF0515"/>
    <property type="match status" value="1"/>
</dbReference>
<dbReference type="InterPro" id="IPR026795">
    <property type="entry name" value="SHFL"/>
</dbReference>
<evidence type="ECO:0000313" key="9">
    <source>
        <dbReference type="Proteomes" id="UP000287033"/>
    </source>
</evidence>
<keyword evidence="4" id="KW-0963">Cytoplasm</keyword>
<protein>
    <submittedName>
        <fullName evidence="8">Uncharacterized protein</fullName>
    </submittedName>
</protein>
<evidence type="ECO:0000256" key="2">
    <source>
        <dbReference type="ARBA" id="ARBA00004201"/>
    </source>
</evidence>
<evidence type="ECO:0000313" key="8">
    <source>
        <dbReference type="EMBL" id="GCC29280.1"/>
    </source>
</evidence>
<dbReference type="GO" id="GO:0075523">
    <property type="term" value="P:viral translational frameshifting"/>
    <property type="evidence" value="ECO:0007669"/>
    <property type="project" value="TreeGrafter"/>
</dbReference>
<proteinExistence type="inferred from homology"/>
<comment type="subcellular location">
    <subcellularLocation>
        <location evidence="2">Cytoplasm</location>
        <location evidence="2">P-body</location>
    </subcellularLocation>
    <subcellularLocation>
        <location evidence="1">Nucleus</location>
    </subcellularLocation>
</comment>
<dbReference type="OMA" id="PVPKDKM"/>
<dbReference type="OrthoDB" id="9423182at2759"/>